<evidence type="ECO:0000256" key="4">
    <source>
        <dbReference type="ARBA" id="ARBA00023143"/>
    </source>
</evidence>
<keyword evidence="4" id="KW-0975">Bacterial flagellum</keyword>
<evidence type="ECO:0000256" key="2">
    <source>
        <dbReference type="ARBA" id="ARBA00004117"/>
    </source>
</evidence>
<dbReference type="RefSeq" id="WP_168175889.1">
    <property type="nucleotide sequence ID" value="NZ_CP018477.1"/>
</dbReference>
<keyword evidence="3 5" id="KW-0732">Signal</keyword>
<dbReference type="EMBL" id="CP018477">
    <property type="protein sequence ID" value="ASV76953.1"/>
    <property type="molecule type" value="Genomic_DNA"/>
</dbReference>
<dbReference type="Pfam" id="PF02119">
    <property type="entry name" value="FlgI"/>
    <property type="match status" value="2"/>
</dbReference>
<dbReference type="PANTHER" id="PTHR30381:SF0">
    <property type="entry name" value="FLAGELLAR P-RING PROTEIN"/>
    <property type="match status" value="1"/>
</dbReference>
<evidence type="ECO:0000256" key="1">
    <source>
        <dbReference type="ARBA" id="ARBA00002591"/>
    </source>
</evidence>
<comment type="subcellular location">
    <subcellularLocation>
        <location evidence="2">Bacterial flagellum basal body</location>
    </subcellularLocation>
</comment>
<reference evidence="6 7" key="1">
    <citation type="journal article" name="Front. Microbiol.">
        <title>Sugar Metabolism of the First Thermophilic Planctomycete Thermogutta terrifontis: Comparative Genomic and Transcriptomic Approaches.</title>
        <authorList>
            <person name="Elcheninov A.G."/>
            <person name="Menzel P."/>
            <person name="Gudbergsdottir S.R."/>
            <person name="Slesarev A.I."/>
            <person name="Kadnikov V.V."/>
            <person name="Krogh A."/>
            <person name="Bonch-Osmolovskaya E.A."/>
            <person name="Peng X."/>
            <person name="Kublanov I.V."/>
        </authorList>
    </citation>
    <scope>NUCLEOTIDE SEQUENCE [LARGE SCALE GENOMIC DNA]</scope>
    <source>
        <strain evidence="6 7">R1</strain>
    </source>
</reference>
<dbReference type="GO" id="GO:0030288">
    <property type="term" value="C:outer membrane-bounded periplasmic space"/>
    <property type="evidence" value="ECO:0007669"/>
    <property type="project" value="InterPro"/>
</dbReference>
<organism evidence="6 7">
    <name type="scientific">Thermogutta terrifontis</name>
    <dbReference type="NCBI Taxonomy" id="1331910"/>
    <lineage>
        <taxon>Bacteria</taxon>
        <taxon>Pseudomonadati</taxon>
        <taxon>Planctomycetota</taxon>
        <taxon>Planctomycetia</taxon>
        <taxon>Pirellulales</taxon>
        <taxon>Thermoguttaceae</taxon>
        <taxon>Thermogutta</taxon>
    </lineage>
</organism>
<feature type="signal peptide" evidence="5">
    <location>
        <begin position="1"/>
        <end position="23"/>
    </location>
</feature>
<evidence type="ECO:0000313" key="7">
    <source>
        <dbReference type="Proteomes" id="UP000215086"/>
    </source>
</evidence>
<keyword evidence="7" id="KW-1185">Reference proteome</keyword>
<dbReference type="InterPro" id="IPR001782">
    <property type="entry name" value="Flag_FlgI"/>
</dbReference>
<dbReference type="PRINTS" id="PR01010">
    <property type="entry name" value="FLGPRINGFLGI"/>
</dbReference>
<name>A0A286RLU9_9BACT</name>
<keyword evidence="6" id="KW-0966">Cell projection</keyword>
<protein>
    <submittedName>
        <fullName evidence="6">Flagellar P-ring protein FlgI</fullName>
    </submittedName>
</protein>
<feature type="chain" id="PRO_5012041272" evidence="5">
    <location>
        <begin position="24"/>
        <end position="350"/>
    </location>
</feature>
<proteinExistence type="predicted"/>
<dbReference type="Proteomes" id="UP000215086">
    <property type="component" value="Chromosome"/>
</dbReference>
<keyword evidence="6" id="KW-0969">Cilium</keyword>
<dbReference type="PANTHER" id="PTHR30381">
    <property type="entry name" value="FLAGELLAR P-RING PERIPLASMIC PROTEIN FLGI"/>
    <property type="match status" value="1"/>
</dbReference>
<dbReference type="GO" id="GO:0071973">
    <property type="term" value="P:bacterial-type flagellum-dependent cell motility"/>
    <property type="evidence" value="ECO:0007669"/>
    <property type="project" value="InterPro"/>
</dbReference>
<accession>A0A286RLU9</accession>
<dbReference type="KEGG" id="ttf:THTE_4352"/>
<dbReference type="GO" id="GO:0005198">
    <property type="term" value="F:structural molecule activity"/>
    <property type="evidence" value="ECO:0007669"/>
    <property type="project" value="InterPro"/>
</dbReference>
<evidence type="ECO:0000256" key="3">
    <source>
        <dbReference type="ARBA" id="ARBA00022729"/>
    </source>
</evidence>
<keyword evidence="6" id="KW-0282">Flagellum</keyword>
<gene>
    <name evidence="6" type="ORF">THTE_4352</name>
</gene>
<dbReference type="GO" id="GO:0009428">
    <property type="term" value="C:bacterial-type flagellum basal body, distal rod, P ring"/>
    <property type="evidence" value="ECO:0007669"/>
    <property type="project" value="InterPro"/>
</dbReference>
<evidence type="ECO:0000313" key="6">
    <source>
        <dbReference type="EMBL" id="ASV76953.1"/>
    </source>
</evidence>
<dbReference type="AlphaFoldDB" id="A0A286RLU9"/>
<comment type="function">
    <text evidence="1">Assembles around the rod to form the L-ring and probably protects the motor/basal body from shearing forces during rotation.</text>
</comment>
<sequence length="350" mass="37142">MMNLPRFAFLVCFSLILASGAPASLAAVPLKTICRVKGQEDNSLHGLGLVVGLRGTGDGGSFLPTIRSMSVALEMMGTPLGKNGPAELKDAKNVALVLVTATVPPAGARQGDRIDCQVHSVGACKSLAGGTLFLTPLVGPDPRDRRVYALAEGPITIDNPETPTVGRISGGCRLESDFFNPFVKDGRITLVIEPPYADFQVAQDIVELINSHMTVQSGGVPLARAINQVTIEVLVPRQYADDPVLFVSQIMELPLMEVPLGPRVVINERAGSIVMSGDVEVGPVVITHKNMVIQAGGAQFVGLDSSQTQTTKLKTLIDALNALNTPTQDVIQIIKSLEKNGKLRGRLIIE</sequence>
<evidence type="ECO:0000256" key="5">
    <source>
        <dbReference type="SAM" id="SignalP"/>
    </source>
</evidence>